<evidence type="ECO:0000313" key="10">
    <source>
        <dbReference type="EMBL" id="KAJ2004399.1"/>
    </source>
</evidence>
<feature type="compositionally biased region" description="Low complexity" evidence="7">
    <location>
        <begin position="503"/>
        <end position="514"/>
    </location>
</feature>
<evidence type="ECO:0000256" key="2">
    <source>
        <dbReference type="ARBA" id="ARBA00022723"/>
    </source>
</evidence>
<dbReference type="GO" id="GO:0000978">
    <property type="term" value="F:RNA polymerase II cis-regulatory region sequence-specific DNA binding"/>
    <property type="evidence" value="ECO:0007669"/>
    <property type="project" value="TreeGrafter"/>
</dbReference>
<dbReference type="PROSITE" id="PS50114">
    <property type="entry name" value="GATA_ZN_FINGER_2"/>
    <property type="match status" value="1"/>
</dbReference>
<feature type="signal peptide" evidence="8">
    <location>
        <begin position="1"/>
        <end position="19"/>
    </location>
</feature>
<keyword evidence="4" id="KW-0862">Zinc</keyword>
<dbReference type="SUPFAM" id="SSF57716">
    <property type="entry name" value="Glucocorticoid receptor-like (DNA-binding domain)"/>
    <property type="match status" value="1"/>
</dbReference>
<evidence type="ECO:0000256" key="4">
    <source>
        <dbReference type="ARBA" id="ARBA00022833"/>
    </source>
</evidence>
<dbReference type="GO" id="GO:0000122">
    <property type="term" value="P:negative regulation of transcription by RNA polymerase II"/>
    <property type="evidence" value="ECO:0007669"/>
    <property type="project" value="TreeGrafter"/>
</dbReference>
<evidence type="ECO:0000256" key="5">
    <source>
        <dbReference type="ARBA" id="ARBA00023242"/>
    </source>
</evidence>
<feature type="domain" description="GATA-type" evidence="9">
    <location>
        <begin position="768"/>
        <end position="815"/>
    </location>
</feature>
<protein>
    <submittedName>
        <fullName evidence="10">Sodium- and chloride-dependent GABA transporter 1</fullName>
    </submittedName>
</protein>
<feature type="chain" id="PRO_5040987119" evidence="8">
    <location>
        <begin position="20"/>
        <end position="856"/>
    </location>
</feature>
<feature type="region of interest" description="Disordered" evidence="7">
    <location>
        <begin position="126"/>
        <end position="196"/>
    </location>
</feature>
<feature type="non-terminal residue" evidence="10">
    <location>
        <position position="856"/>
    </location>
</feature>
<dbReference type="GO" id="GO:0008270">
    <property type="term" value="F:zinc ion binding"/>
    <property type="evidence" value="ECO:0007669"/>
    <property type="project" value="UniProtKB-KW"/>
</dbReference>
<comment type="caution">
    <text evidence="10">The sequence shown here is derived from an EMBL/GenBank/DDBJ whole genome shotgun (WGS) entry which is preliminary data.</text>
</comment>
<dbReference type="FunFam" id="3.30.50.10:FF:000007">
    <property type="entry name" value="Nitrogen regulatory AreA, N-terminal"/>
    <property type="match status" value="1"/>
</dbReference>
<feature type="compositionally biased region" description="Acidic residues" evidence="7">
    <location>
        <begin position="62"/>
        <end position="81"/>
    </location>
</feature>
<comment type="subcellular location">
    <subcellularLocation>
        <location evidence="1">Nucleus</location>
    </subcellularLocation>
</comment>
<proteinExistence type="predicted"/>
<dbReference type="Proteomes" id="UP001150907">
    <property type="component" value="Unassembled WGS sequence"/>
</dbReference>
<dbReference type="EMBL" id="JANBQF010000157">
    <property type="protein sequence ID" value="KAJ2004399.1"/>
    <property type="molecule type" value="Genomic_DNA"/>
</dbReference>
<reference evidence="10" key="1">
    <citation type="submission" date="2022-07" db="EMBL/GenBank/DDBJ databases">
        <title>Phylogenomic reconstructions and comparative analyses of Kickxellomycotina fungi.</title>
        <authorList>
            <person name="Reynolds N.K."/>
            <person name="Stajich J.E."/>
            <person name="Barry K."/>
            <person name="Grigoriev I.V."/>
            <person name="Crous P."/>
            <person name="Smith M.E."/>
        </authorList>
    </citation>
    <scope>NUCLEOTIDE SEQUENCE</scope>
    <source>
        <strain evidence="10">IMI 214461</strain>
    </source>
</reference>
<evidence type="ECO:0000256" key="8">
    <source>
        <dbReference type="SAM" id="SignalP"/>
    </source>
</evidence>
<evidence type="ECO:0000256" key="6">
    <source>
        <dbReference type="PROSITE-ProRule" id="PRU00094"/>
    </source>
</evidence>
<gene>
    <name evidence="10" type="primary">GAT1</name>
    <name evidence="10" type="ORF">H4R26_002543</name>
</gene>
<feature type="compositionally biased region" description="Polar residues" evidence="7">
    <location>
        <begin position="491"/>
        <end position="502"/>
    </location>
</feature>
<keyword evidence="11" id="KW-1185">Reference proteome</keyword>
<evidence type="ECO:0000256" key="1">
    <source>
        <dbReference type="ARBA" id="ARBA00004123"/>
    </source>
</evidence>
<accession>A0A9W8BE66</accession>
<dbReference type="OrthoDB" id="515401at2759"/>
<dbReference type="PANTHER" id="PTHR10071">
    <property type="entry name" value="TRANSCRIPTION FACTOR GATA FAMILY MEMBER"/>
    <property type="match status" value="1"/>
</dbReference>
<feature type="region of interest" description="Disordered" evidence="7">
    <location>
        <begin position="646"/>
        <end position="762"/>
    </location>
</feature>
<feature type="compositionally biased region" description="Low complexity" evidence="7">
    <location>
        <begin position="750"/>
        <end position="762"/>
    </location>
</feature>
<dbReference type="GO" id="GO:0005634">
    <property type="term" value="C:nucleus"/>
    <property type="evidence" value="ECO:0007669"/>
    <property type="project" value="UniProtKB-SubCell"/>
</dbReference>
<dbReference type="CDD" id="cd00202">
    <property type="entry name" value="ZnF_GATA"/>
    <property type="match status" value="1"/>
</dbReference>
<feature type="region of interest" description="Disordered" evidence="7">
    <location>
        <begin position="54"/>
        <end position="93"/>
    </location>
</feature>
<dbReference type="InterPro" id="IPR013088">
    <property type="entry name" value="Znf_NHR/GATA"/>
</dbReference>
<dbReference type="GO" id="GO:0045944">
    <property type="term" value="P:positive regulation of transcription by RNA polymerase II"/>
    <property type="evidence" value="ECO:0007669"/>
    <property type="project" value="TreeGrafter"/>
</dbReference>
<keyword evidence="2" id="KW-0479">Metal-binding</keyword>
<feature type="compositionally biased region" description="Low complexity" evidence="7">
    <location>
        <begin position="689"/>
        <end position="710"/>
    </location>
</feature>
<dbReference type="InterPro" id="IPR000679">
    <property type="entry name" value="Znf_GATA"/>
</dbReference>
<dbReference type="SMART" id="SM00401">
    <property type="entry name" value="ZnF_GATA"/>
    <property type="match status" value="1"/>
</dbReference>
<keyword evidence="8" id="KW-0732">Signal</keyword>
<name>A0A9W8BE66_9FUNG</name>
<dbReference type="PRINTS" id="PR00619">
    <property type="entry name" value="GATAZNFINGER"/>
</dbReference>
<sequence>MFLGLHSVLLAAASAPAMHRHQPGAADIAHALIAQLRESGAVADSADLKAKSIVGSCSGSSSDDEGDSDTNNDFDDVDSVPDPESFVVSSSDRPETFSVGAAETLFADASVFAPANALFLLDDYQRDTRLDPPSPASLRSRRSSSSRGSVDAGSEDAGSACSMSADEEGESAESPSSSSGAESASQIGQAECHPEVCGGKQRRQAMVNESDDDEHSNVFFVDPNTLASSSSGMYFDDGGFTRFLRIHVKRQQERTSPVTQPTMDPAAHMRKPEAADVAMADAQPPPAELLAAAGMSRRRRLPLAGGSPTAPSFPSSVHSSSSAAFADAHSASSAPPPLPSSLPFADLLGSPVASLGFASSALSAFISPSLDDGRMQAFGGPAAGLTAIPSANPFMLPGSGQGPIADQDSITAAFYSAFGMPNSAPAAVTSFASQFGQHQNLMPSAPHIVGSNDRDDAGWQPMSATMPGQGLSIHYQQRYPLAQNGEPMDVSSPSRHATATSGMSAMLGSQQAQQSSALNGFEQLDQLLSSHQPHQQSVDLLVGGGHMVVPGSDAASSEALQMLYFTQLASKASTSSAEAAAAAAAVGLARSVTLGCGAASPSSLYGLGGAAEDQDCALRTIDPSAIDLPATSTPATAAPDVFSMEPMAVDEPKQKKQCAGGGSAKRSREDADSPLPATPSVSGSATKPATATHSSSGSSAAASTMAVGSAPKRTKPTSSKAAAHHLSQSRDHVAGSQLAQTNGAGEPPTGHSSSGGSLSNSNGHPLICSNCSTTTTPLWRRDPDGKPLCNACGLFFKLHGVTRPLSLKTNVIKKRNRSGVSKKTTGSDATNSADCSKDAAVSAEGVATTGPLKQRV</sequence>
<feature type="compositionally biased region" description="Low complexity" evidence="7">
    <location>
        <begin position="172"/>
        <end position="185"/>
    </location>
</feature>
<feature type="region of interest" description="Disordered" evidence="7">
    <location>
        <begin position="485"/>
        <end position="514"/>
    </location>
</feature>
<feature type="region of interest" description="Disordered" evidence="7">
    <location>
        <begin position="816"/>
        <end position="856"/>
    </location>
</feature>
<dbReference type="GO" id="GO:0000981">
    <property type="term" value="F:DNA-binding transcription factor activity, RNA polymerase II-specific"/>
    <property type="evidence" value="ECO:0007669"/>
    <property type="project" value="TreeGrafter"/>
</dbReference>
<dbReference type="InterPro" id="IPR039355">
    <property type="entry name" value="Transcription_factor_GATA"/>
</dbReference>
<dbReference type="PANTHER" id="PTHR10071:SF281">
    <property type="entry name" value="BOX A-BINDING FACTOR-RELATED"/>
    <property type="match status" value="1"/>
</dbReference>
<evidence type="ECO:0000259" key="9">
    <source>
        <dbReference type="PROSITE" id="PS50114"/>
    </source>
</evidence>
<evidence type="ECO:0000256" key="7">
    <source>
        <dbReference type="SAM" id="MobiDB-lite"/>
    </source>
</evidence>
<feature type="compositionally biased region" description="Polar residues" evidence="7">
    <location>
        <begin position="818"/>
        <end position="834"/>
    </location>
</feature>
<dbReference type="Gene3D" id="3.30.50.10">
    <property type="entry name" value="Erythroid Transcription Factor GATA-1, subunit A"/>
    <property type="match status" value="1"/>
</dbReference>
<evidence type="ECO:0000256" key="3">
    <source>
        <dbReference type="ARBA" id="ARBA00022771"/>
    </source>
</evidence>
<organism evidence="10 11">
    <name type="scientific">Coemansia thaxteri</name>
    <dbReference type="NCBI Taxonomy" id="2663907"/>
    <lineage>
        <taxon>Eukaryota</taxon>
        <taxon>Fungi</taxon>
        <taxon>Fungi incertae sedis</taxon>
        <taxon>Zoopagomycota</taxon>
        <taxon>Kickxellomycotina</taxon>
        <taxon>Kickxellomycetes</taxon>
        <taxon>Kickxellales</taxon>
        <taxon>Kickxellaceae</taxon>
        <taxon>Coemansia</taxon>
    </lineage>
</organism>
<evidence type="ECO:0000313" key="11">
    <source>
        <dbReference type="Proteomes" id="UP001150907"/>
    </source>
</evidence>
<dbReference type="AlphaFoldDB" id="A0A9W8BE66"/>
<dbReference type="Pfam" id="PF00320">
    <property type="entry name" value="GATA"/>
    <property type="match status" value="1"/>
</dbReference>
<keyword evidence="3 6" id="KW-0863">Zinc-finger</keyword>
<keyword evidence="5" id="KW-0539">Nucleus</keyword>
<dbReference type="PROSITE" id="PS00344">
    <property type="entry name" value="GATA_ZN_FINGER_1"/>
    <property type="match status" value="1"/>
</dbReference>